<evidence type="ECO:0000256" key="6">
    <source>
        <dbReference type="ARBA" id="ARBA00023242"/>
    </source>
</evidence>
<accession>A0A8T0USJ5</accession>
<dbReference type="EMBL" id="CM029041">
    <property type="protein sequence ID" value="KAG2625690.1"/>
    <property type="molecule type" value="Genomic_DNA"/>
</dbReference>
<dbReference type="PROSITE" id="PS51294">
    <property type="entry name" value="HTH_MYB"/>
    <property type="match status" value="2"/>
</dbReference>
<dbReference type="Gene3D" id="1.10.10.60">
    <property type="entry name" value="Homeodomain-like"/>
    <property type="match status" value="2"/>
</dbReference>
<evidence type="ECO:0000256" key="2">
    <source>
        <dbReference type="ARBA" id="ARBA00022737"/>
    </source>
</evidence>
<feature type="domain" description="HTH myb-type" evidence="9">
    <location>
        <begin position="44"/>
        <end position="98"/>
    </location>
</feature>
<feature type="domain" description="HTH myb-type" evidence="9">
    <location>
        <begin position="1"/>
        <end position="43"/>
    </location>
</feature>
<dbReference type="SUPFAM" id="SSF46689">
    <property type="entry name" value="Homeodomain-like"/>
    <property type="match status" value="1"/>
</dbReference>
<keyword evidence="6" id="KW-0539">Nucleus</keyword>
<dbReference type="InterPro" id="IPR001005">
    <property type="entry name" value="SANT/Myb"/>
</dbReference>
<evidence type="ECO:0000313" key="10">
    <source>
        <dbReference type="EMBL" id="KAG2625690.1"/>
    </source>
</evidence>
<evidence type="ECO:0000256" key="3">
    <source>
        <dbReference type="ARBA" id="ARBA00023015"/>
    </source>
</evidence>
<keyword evidence="2" id="KW-0677">Repeat</keyword>
<dbReference type="GO" id="GO:0005634">
    <property type="term" value="C:nucleus"/>
    <property type="evidence" value="ECO:0007669"/>
    <property type="project" value="UniProtKB-SubCell"/>
</dbReference>
<evidence type="ECO:0000256" key="5">
    <source>
        <dbReference type="ARBA" id="ARBA00023163"/>
    </source>
</evidence>
<dbReference type="Pfam" id="PF00249">
    <property type="entry name" value="Myb_DNA-binding"/>
    <property type="match status" value="2"/>
</dbReference>
<dbReference type="Proteomes" id="UP000823388">
    <property type="component" value="Chromosome 3K"/>
</dbReference>
<keyword evidence="3" id="KW-0805">Transcription regulation</keyword>
<evidence type="ECO:0000256" key="4">
    <source>
        <dbReference type="ARBA" id="ARBA00023125"/>
    </source>
</evidence>
<dbReference type="GO" id="GO:0043565">
    <property type="term" value="F:sequence-specific DNA binding"/>
    <property type="evidence" value="ECO:0007669"/>
    <property type="project" value="InterPro"/>
</dbReference>
<protein>
    <submittedName>
        <fullName evidence="10">Uncharacterized protein</fullName>
    </submittedName>
</protein>
<feature type="domain" description="Myb-like" evidence="8">
    <location>
        <begin position="44"/>
        <end position="94"/>
    </location>
</feature>
<keyword evidence="5" id="KW-0804">Transcription</keyword>
<comment type="subcellular location">
    <subcellularLocation>
        <location evidence="1">Nucleus</location>
    </subcellularLocation>
</comment>
<dbReference type="InterPro" id="IPR044676">
    <property type="entry name" value="EOBI/EOBII-like_plant"/>
</dbReference>
<evidence type="ECO:0000259" key="9">
    <source>
        <dbReference type="PROSITE" id="PS51294"/>
    </source>
</evidence>
<keyword evidence="11" id="KW-1185">Reference proteome</keyword>
<dbReference type="PANTHER" id="PTHR45675">
    <property type="entry name" value="MYB TRANSCRIPTION FACTOR-RELATED-RELATED"/>
    <property type="match status" value="1"/>
</dbReference>
<dbReference type="FunFam" id="1.10.10.60:FF:000011">
    <property type="entry name" value="Myb transcription factor"/>
    <property type="match status" value="1"/>
</dbReference>
<dbReference type="PANTHER" id="PTHR45675:SF44">
    <property type="entry name" value="TRANSCRIPTION FACTOR MYB24"/>
    <property type="match status" value="1"/>
</dbReference>
<reference evidence="10" key="1">
    <citation type="submission" date="2020-05" db="EMBL/GenBank/DDBJ databases">
        <title>WGS assembly of Panicum virgatum.</title>
        <authorList>
            <person name="Lovell J.T."/>
            <person name="Jenkins J."/>
            <person name="Shu S."/>
            <person name="Juenger T.E."/>
            <person name="Schmutz J."/>
        </authorList>
    </citation>
    <scope>NUCLEOTIDE SEQUENCE</scope>
    <source>
        <strain evidence="10">AP13</strain>
    </source>
</reference>
<gene>
    <name evidence="10" type="ORF">PVAP13_3KG310800</name>
</gene>
<proteinExistence type="predicted"/>
<evidence type="ECO:0000259" key="8">
    <source>
        <dbReference type="PROSITE" id="PS50090"/>
    </source>
</evidence>
<name>A0A8T0USJ5_PANVG</name>
<feature type="domain" description="Myb-like" evidence="8">
    <location>
        <begin position="1"/>
        <end position="43"/>
    </location>
</feature>
<dbReference type="PROSITE" id="PS50090">
    <property type="entry name" value="MYB_LIKE"/>
    <property type="match status" value="2"/>
</dbReference>
<evidence type="ECO:0000256" key="7">
    <source>
        <dbReference type="SAM" id="MobiDB-lite"/>
    </source>
</evidence>
<sequence>MEEDRVLVNYIAAHGEGAWNNLARAAGLNRTGKSCRLRWLNYLHPDVRRGNMTAEEQELIVQLQARWGNKWSRIARHLPGRTDNEVKNFWRTKIQPKRHRSSDYSSTSSAMEAVAMASSMCRGMGIAGHSRSTPAVTEDQGSSSHSSRTGVTQDYGIVTQQPSISSVADQLGYGVHGPVGGGAMDVDFFLPELLAASGENFWLLGHRRLLDDDASVFSWQQLNS</sequence>
<comment type="caution">
    <text evidence="10">The sequence shown here is derived from an EMBL/GenBank/DDBJ whole genome shotgun (WGS) entry which is preliminary data.</text>
</comment>
<dbReference type="CDD" id="cd00167">
    <property type="entry name" value="SANT"/>
    <property type="match status" value="2"/>
</dbReference>
<evidence type="ECO:0000313" key="11">
    <source>
        <dbReference type="Proteomes" id="UP000823388"/>
    </source>
</evidence>
<keyword evidence="4" id="KW-0238">DNA-binding</keyword>
<dbReference type="AlphaFoldDB" id="A0A8T0USJ5"/>
<dbReference type="SMART" id="SM00717">
    <property type="entry name" value="SANT"/>
    <property type="match status" value="2"/>
</dbReference>
<evidence type="ECO:0000256" key="1">
    <source>
        <dbReference type="ARBA" id="ARBA00004123"/>
    </source>
</evidence>
<dbReference type="GO" id="GO:0003700">
    <property type="term" value="F:DNA-binding transcription factor activity"/>
    <property type="evidence" value="ECO:0007669"/>
    <property type="project" value="InterPro"/>
</dbReference>
<feature type="region of interest" description="Disordered" evidence="7">
    <location>
        <begin position="128"/>
        <end position="151"/>
    </location>
</feature>
<dbReference type="InterPro" id="IPR017930">
    <property type="entry name" value="Myb_dom"/>
</dbReference>
<feature type="compositionally biased region" description="Polar residues" evidence="7">
    <location>
        <begin position="130"/>
        <end position="151"/>
    </location>
</feature>
<dbReference type="InterPro" id="IPR009057">
    <property type="entry name" value="Homeodomain-like_sf"/>
</dbReference>
<organism evidence="10 11">
    <name type="scientific">Panicum virgatum</name>
    <name type="common">Blackwell switchgrass</name>
    <dbReference type="NCBI Taxonomy" id="38727"/>
    <lineage>
        <taxon>Eukaryota</taxon>
        <taxon>Viridiplantae</taxon>
        <taxon>Streptophyta</taxon>
        <taxon>Embryophyta</taxon>
        <taxon>Tracheophyta</taxon>
        <taxon>Spermatophyta</taxon>
        <taxon>Magnoliopsida</taxon>
        <taxon>Liliopsida</taxon>
        <taxon>Poales</taxon>
        <taxon>Poaceae</taxon>
        <taxon>PACMAD clade</taxon>
        <taxon>Panicoideae</taxon>
        <taxon>Panicodae</taxon>
        <taxon>Paniceae</taxon>
        <taxon>Panicinae</taxon>
        <taxon>Panicum</taxon>
        <taxon>Panicum sect. Hiantes</taxon>
    </lineage>
</organism>